<dbReference type="Proteomes" id="UP001386955">
    <property type="component" value="Unassembled WGS sequence"/>
</dbReference>
<evidence type="ECO:0000313" key="1">
    <source>
        <dbReference type="EMBL" id="KAK7412842.1"/>
    </source>
</evidence>
<evidence type="ECO:0000313" key="2">
    <source>
        <dbReference type="Proteomes" id="UP001386955"/>
    </source>
</evidence>
<accession>A0AAN9T214</accession>
<protein>
    <recommendedName>
        <fullName evidence="3">TMV resistance protein N</fullName>
    </recommendedName>
</protein>
<comment type="caution">
    <text evidence="1">The sequence shown here is derived from an EMBL/GenBank/DDBJ whole genome shotgun (WGS) entry which is preliminary data.</text>
</comment>
<reference evidence="1 2" key="1">
    <citation type="submission" date="2024-01" db="EMBL/GenBank/DDBJ databases">
        <title>The genomes of 5 underutilized Papilionoideae crops provide insights into root nodulation and disease resistanc.</title>
        <authorList>
            <person name="Jiang F."/>
        </authorList>
    </citation>
    <scope>NUCLEOTIDE SEQUENCE [LARGE SCALE GENOMIC DNA]</scope>
    <source>
        <strain evidence="1">DUOXIRENSHENG_FW03</strain>
        <tissue evidence="1">Leaves</tissue>
    </source>
</reference>
<dbReference type="EMBL" id="JAYMYS010000001">
    <property type="protein sequence ID" value="KAK7412842.1"/>
    <property type="molecule type" value="Genomic_DNA"/>
</dbReference>
<name>A0AAN9T214_PSOTE</name>
<proteinExistence type="predicted"/>
<gene>
    <name evidence="1" type="ORF">VNO78_04511</name>
</gene>
<dbReference type="AlphaFoldDB" id="A0AAN9T214"/>
<organism evidence="1 2">
    <name type="scientific">Psophocarpus tetragonolobus</name>
    <name type="common">Winged bean</name>
    <name type="synonym">Dolichos tetragonolobus</name>
    <dbReference type="NCBI Taxonomy" id="3891"/>
    <lineage>
        <taxon>Eukaryota</taxon>
        <taxon>Viridiplantae</taxon>
        <taxon>Streptophyta</taxon>
        <taxon>Embryophyta</taxon>
        <taxon>Tracheophyta</taxon>
        <taxon>Spermatophyta</taxon>
        <taxon>Magnoliopsida</taxon>
        <taxon>eudicotyledons</taxon>
        <taxon>Gunneridae</taxon>
        <taxon>Pentapetalae</taxon>
        <taxon>rosids</taxon>
        <taxon>fabids</taxon>
        <taxon>Fabales</taxon>
        <taxon>Fabaceae</taxon>
        <taxon>Papilionoideae</taxon>
        <taxon>50 kb inversion clade</taxon>
        <taxon>NPAAA clade</taxon>
        <taxon>indigoferoid/millettioid clade</taxon>
        <taxon>Phaseoleae</taxon>
        <taxon>Psophocarpus</taxon>
    </lineage>
</organism>
<keyword evidence="2" id="KW-1185">Reference proteome</keyword>
<sequence>MLSKTISKGLRTNDSSGFSLPGDNYPYWLAYIGQGHSTHLQWPEERSDCCMKAMALCVVYSSTCKIMPADCLTSVLIVNYTKCTFQMYKRDTITSFNDEDWQGIISNLKPNDNVEIFVALGHGLTVLKTGIYLIYGQPHAMKMEQPLKVDVQLSPNVIMDEVSSSMKTDTSHNVKMMPLPNLKSEPSTKPKKNIFARLAKGMEQFSCFKGKRDFNKS</sequence>
<evidence type="ECO:0008006" key="3">
    <source>
        <dbReference type="Google" id="ProtNLM"/>
    </source>
</evidence>